<dbReference type="GO" id="GO:0005886">
    <property type="term" value="C:plasma membrane"/>
    <property type="evidence" value="ECO:0007669"/>
    <property type="project" value="UniProtKB-SubCell"/>
</dbReference>
<keyword evidence="15" id="KW-0961">Cell wall biogenesis/degradation</keyword>
<dbReference type="Pfam" id="PF00912">
    <property type="entry name" value="Transgly"/>
    <property type="match status" value="1"/>
</dbReference>
<dbReference type="GO" id="GO:0009002">
    <property type="term" value="F:serine-type D-Ala-D-Ala carboxypeptidase activity"/>
    <property type="evidence" value="ECO:0007669"/>
    <property type="project" value="UniProtKB-EC"/>
</dbReference>
<dbReference type="InterPro" id="IPR036950">
    <property type="entry name" value="PBP_transglycosylase"/>
</dbReference>
<comment type="subcellular location">
    <subcellularLocation>
        <location evidence="1">Cell membrane</location>
    </subcellularLocation>
</comment>
<protein>
    <submittedName>
        <fullName evidence="21">Penicillin-binding protein 1A</fullName>
    </submittedName>
</protein>
<sequence>MSTSNSSKKTILQKINKALLIQKPWFRKVVKTIWILFLCAILGFPIYVWSVSNDLFGLFGGMPSLKAIENPENDLSSELISADGVSLGRYFRFNRSQVTYDQLSPLLVKTLVLSEDHRFYEHSGLDFWAYPRVIWGVLTFNSQGGGSTITQQLAKNLYTLELDGPIARLGKLPRRIIQKTKEWAISHQLEKNYTKEEIITMYLNTIEFSSNAYGIKVACETYFNKQPDSLNIQEAAVIVGMCQNPSLYNPQRFPQNALNKRNQVMYKLYDHGFISRRAYDSLKVLPIELKFAVQNQNQGIATYFRNVLRNELLGWCKEHGYDLWESGLKIYTTVDSKMQRYAEEAMAEHMSTLQKQFDREWKQRNRNPWVDDNTGGEIKNFLQRKIKRTGTYKSLVDRYGADSDSVEIMLNVKKPMTVFSWKGERDTLFSSMDSLNYYNRFLQTGAMAMDPKTGAIKAWVGGINHKYFKYDHVRQGTRQPGSTFKPFVYGTAIEAGYSPCLKLLDISPTIKVSGGTWRPKNSEGDYGTGEEMTIRQAMARSINSITAQMIDRVKPENVVDFAKRLGITSPLEAVPSLCLGTSDVSLYEMVAAYCSFVNLGIYIEPYYITRIEDKNGNVIANFVPKTRQAMDERTAYKMIYMLEGGVTDELGTSRGLSYDLKVNNEIGGKTGTTNKASDGWFMGITHNLVTGVWVGGDERSIHFPSWNFGQGSKSARPIWDKFMTKVYRDKNIGYGKGYFRRPATGLDMTLDCSQHIRLSSDSTVEVTDEPAWDRPRY</sequence>
<evidence type="ECO:0000256" key="7">
    <source>
        <dbReference type="ARBA" id="ARBA00022670"/>
    </source>
</evidence>
<dbReference type="GO" id="GO:0008658">
    <property type="term" value="F:penicillin binding"/>
    <property type="evidence" value="ECO:0007669"/>
    <property type="project" value="InterPro"/>
</dbReference>
<evidence type="ECO:0000259" key="20">
    <source>
        <dbReference type="Pfam" id="PF00912"/>
    </source>
</evidence>
<evidence type="ECO:0000256" key="8">
    <source>
        <dbReference type="ARBA" id="ARBA00022676"/>
    </source>
</evidence>
<evidence type="ECO:0000256" key="4">
    <source>
        <dbReference type="ARBA" id="ARBA00007739"/>
    </source>
</evidence>
<evidence type="ECO:0000256" key="6">
    <source>
        <dbReference type="ARBA" id="ARBA00022645"/>
    </source>
</evidence>
<keyword evidence="12" id="KW-0573">Peptidoglycan synthesis</keyword>
<comment type="pathway">
    <text evidence="2">Cell wall biogenesis; peptidoglycan biosynthesis.</text>
</comment>
<keyword evidence="14" id="KW-0511">Multifunctional enzyme</keyword>
<gene>
    <name evidence="21" type="ORF">SAMN05660236_3388</name>
</gene>
<proteinExistence type="inferred from homology"/>
<dbReference type="InterPro" id="IPR012338">
    <property type="entry name" value="Beta-lactam/transpept-like"/>
</dbReference>
<dbReference type="InterPro" id="IPR050396">
    <property type="entry name" value="Glycosyltr_51/Transpeptidase"/>
</dbReference>
<evidence type="ECO:0000313" key="21">
    <source>
        <dbReference type="EMBL" id="SKC76406.1"/>
    </source>
</evidence>
<evidence type="ECO:0000259" key="19">
    <source>
        <dbReference type="Pfam" id="PF00905"/>
    </source>
</evidence>
<dbReference type="Gene3D" id="1.10.3810.10">
    <property type="entry name" value="Biosynthetic peptidoglycan transglycosylase-like"/>
    <property type="match status" value="1"/>
</dbReference>
<dbReference type="InterPro" id="IPR001460">
    <property type="entry name" value="PCN-bd_Tpept"/>
</dbReference>
<dbReference type="GO" id="GO:0030288">
    <property type="term" value="C:outer membrane-bounded periplasmic space"/>
    <property type="evidence" value="ECO:0007669"/>
    <property type="project" value="TreeGrafter"/>
</dbReference>
<keyword evidence="6" id="KW-0121">Carboxypeptidase</keyword>
<keyword evidence="22" id="KW-1185">Reference proteome</keyword>
<reference evidence="21 22" key="1">
    <citation type="submission" date="2017-02" db="EMBL/GenBank/DDBJ databases">
        <authorList>
            <person name="Peterson S.W."/>
        </authorList>
    </citation>
    <scope>NUCLEOTIDE SEQUENCE [LARGE SCALE GENOMIC DNA]</scope>
    <source>
        <strain evidence="21 22">DSM 25262</strain>
    </source>
</reference>
<evidence type="ECO:0000256" key="18">
    <source>
        <dbReference type="SAM" id="Phobius"/>
    </source>
</evidence>
<comment type="similarity">
    <text evidence="4">In the N-terminal section; belongs to the glycosyltransferase 51 family.</text>
</comment>
<evidence type="ECO:0000256" key="1">
    <source>
        <dbReference type="ARBA" id="ARBA00004236"/>
    </source>
</evidence>
<keyword evidence="5" id="KW-1003">Cell membrane</keyword>
<dbReference type="RefSeq" id="WP_079687913.1">
    <property type="nucleotide sequence ID" value="NZ_FUZU01000002.1"/>
</dbReference>
<keyword evidence="7" id="KW-0645">Protease</keyword>
<feature type="domain" description="Penicillin-binding protein transpeptidase" evidence="19">
    <location>
        <begin position="445"/>
        <end position="685"/>
    </location>
</feature>
<dbReference type="GO" id="GO:0006508">
    <property type="term" value="P:proteolysis"/>
    <property type="evidence" value="ECO:0007669"/>
    <property type="project" value="UniProtKB-KW"/>
</dbReference>
<dbReference type="SUPFAM" id="SSF56601">
    <property type="entry name" value="beta-lactamase/transpeptidase-like"/>
    <property type="match status" value="1"/>
</dbReference>
<evidence type="ECO:0000256" key="5">
    <source>
        <dbReference type="ARBA" id="ARBA00022475"/>
    </source>
</evidence>
<accession>A0A1T5LKD4</accession>
<dbReference type="STRING" id="688867.SAMN05660236_3388"/>
<dbReference type="Pfam" id="PF00905">
    <property type="entry name" value="Transpeptidase"/>
    <property type="match status" value="1"/>
</dbReference>
<evidence type="ECO:0000256" key="9">
    <source>
        <dbReference type="ARBA" id="ARBA00022679"/>
    </source>
</evidence>
<dbReference type="OrthoDB" id="9766909at2"/>
<evidence type="ECO:0000256" key="16">
    <source>
        <dbReference type="ARBA" id="ARBA00034000"/>
    </source>
</evidence>
<evidence type="ECO:0000313" key="22">
    <source>
        <dbReference type="Proteomes" id="UP000190961"/>
    </source>
</evidence>
<dbReference type="InterPro" id="IPR023346">
    <property type="entry name" value="Lysozyme-like_dom_sf"/>
</dbReference>
<dbReference type="Proteomes" id="UP000190961">
    <property type="component" value="Unassembled WGS sequence"/>
</dbReference>
<evidence type="ECO:0000256" key="12">
    <source>
        <dbReference type="ARBA" id="ARBA00022984"/>
    </source>
</evidence>
<dbReference type="InterPro" id="IPR001264">
    <property type="entry name" value="Glyco_trans_51"/>
</dbReference>
<dbReference type="GO" id="GO:0008955">
    <property type="term" value="F:peptidoglycan glycosyltransferase activity"/>
    <property type="evidence" value="ECO:0007669"/>
    <property type="project" value="UniProtKB-EC"/>
</dbReference>
<comment type="similarity">
    <text evidence="3">In the C-terminal section; belongs to the transpeptidase family.</text>
</comment>
<dbReference type="Gene3D" id="3.40.710.10">
    <property type="entry name" value="DD-peptidase/beta-lactamase superfamily"/>
    <property type="match status" value="2"/>
</dbReference>
<keyword evidence="10" id="KW-0378">Hydrolase</keyword>
<dbReference type="GO" id="GO:0008360">
    <property type="term" value="P:regulation of cell shape"/>
    <property type="evidence" value="ECO:0007669"/>
    <property type="project" value="UniProtKB-KW"/>
</dbReference>
<evidence type="ECO:0000256" key="3">
    <source>
        <dbReference type="ARBA" id="ARBA00007090"/>
    </source>
</evidence>
<name>A0A1T5LKD4_9BACT</name>
<evidence type="ECO:0000256" key="11">
    <source>
        <dbReference type="ARBA" id="ARBA00022960"/>
    </source>
</evidence>
<evidence type="ECO:0000256" key="13">
    <source>
        <dbReference type="ARBA" id="ARBA00023136"/>
    </source>
</evidence>
<dbReference type="AlphaFoldDB" id="A0A1T5LKD4"/>
<keyword evidence="11" id="KW-0133">Cell shape</keyword>
<feature type="transmembrane region" description="Helical" evidence="18">
    <location>
        <begin position="29"/>
        <end position="49"/>
    </location>
</feature>
<keyword evidence="9" id="KW-0808">Transferase</keyword>
<evidence type="ECO:0000256" key="14">
    <source>
        <dbReference type="ARBA" id="ARBA00023268"/>
    </source>
</evidence>
<dbReference type="EMBL" id="FUZU01000002">
    <property type="protein sequence ID" value="SKC76406.1"/>
    <property type="molecule type" value="Genomic_DNA"/>
</dbReference>
<evidence type="ECO:0000256" key="15">
    <source>
        <dbReference type="ARBA" id="ARBA00023316"/>
    </source>
</evidence>
<comment type="catalytic activity">
    <reaction evidence="17">
        <text>[GlcNAc-(1-&gt;4)-Mur2Ac(oyl-L-Ala-gamma-D-Glu-L-Lys-D-Ala-D-Ala)](n)-di-trans,octa-cis-undecaprenyl diphosphate + beta-D-GlcNAc-(1-&gt;4)-Mur2Ac(oyl-L-Ala-gamma-D-Glu-L-Lys-D-Ala-D-Ala)-di-trans,octa-cis-undecaprenyl diphosphate = [GlcNAc-(1-&gt;4)-Mur2Ac(oyl-L-Ala-gamma-D-Glu-L-Lys-D-Ala-D-Ala)](n+1)-di-trans,octa-cis-undecaprenyl diphosphate + di-trans,octa-cis-undecaprenyl diphosphate + H(+)</text>
        <dbReference type="Rhea" id="RHEA:23708"/>
        <dbReference type="Rhea" id="RHEA-COMP:9602"/>
        <dbReference type="Rhea" id="RHEA-COMP:9603"/>
        <dbReference type="ChEBI" id="CHEBI:15378"/>
        <dbReference type="ChEBI" id="CHEBI:58405"/>
        <dbReference type="ChEBI" id="CHEBI:60033"/>
        <dbReference type="ChEBI" id="CHEBI:78435"/>
        <dbReference type="EC" id="2.4.99.28"/>
    </reaction>
</comment>
<keyword evidence="13 18" id="KW-0472">Membrane</keyword>
<keyword evidence="8" id="KW-0328">Glycosyltransferase</keyword>
<dbReference type="SUPFAM" id="SSF53955">
    <property type="entry name" value="Lysozyme-like"/>
    <property type="match status" value="1"/>
</dbReference>
<evidence type="ECO:0000256" key="17">
    <source>
        <dbReference type="ARBA" id="ARBA00049902"/>
    </source>
</evidence>
<evidence type="ECO:0000256" key="10">
    <source>
        <dbReference type="ARBA" id="ARBA00022801"/>
    </source>
</evidence>
<dbReference type="GO" id="GO:0009252">
    <property type="term" value="P:peptidoglycan biosynthetic process"/>
    <property type="evidence" value="ECO:0007669"/>
    <property type="project" value="UniProtKB-KW"/>
</dbReference>
<keyword evidence="18" id="KW-0812">Transmembrane</keyword>
<dbReference type="PANTHER" id="PTHR32282">
    <property type="entry name" value="BINDING PROTEIN TRANSPEPTIDASE, PUTATIVE-RELATED"/>
    <property type="match status" value="1"/>
</dbReference>
<dbReference type="PANTHER" id="PTHR32282:SF11">
    <property type="entry name" value="PENICILLIN-BINDING PROTEIN 1B"/>
    <property type="match status" value="1"/>
</dbReference>
<evidence type="ECO:0000256" key="2">
    <source>
        <dbReference type="ARBA" id="ARBA00004752"/>
    </source>
</evidence>
<keyword evidence="18" id="KW-1133">Transmembrane helix</keyword>
<comment type="catalytic activity">
    <reaction evidence="16">
        <text>Preferential cleavage: (Ac)2-L-Lys-D-Ala-|-D-Ala. Also transpeptidation of peptidyl-alanyl moieties that are N-acyl substituents of D-alanine.</text>
        <dbReference type="EC" id="3.4.16.4"/>
    </reaction>
</comment>
<dbReference type="GO" id="GO:0071555">
    <property type="term" value="P:cell wall organization"/>
    <property type="evidence" value="ECO:0007669"/>
    <property type="project" value="UniProtKB-KW"/>
</dbReference>
<feature type="domain" description="Glycosyl transferase family 51" evidence="20">
    <location>
        <begin position="92"/>
        <end position="268"/>
    </location>
</feature>
<organism evidence="21 22">
    <name type="scientific">Ohtaekwangia koreensis</name>
    <dbReference type="NCBI Taxonomy" id="688867"/>
    <lineage>
        <taxon>Bacteria</taxon>
        <taxon>Pseudomonadati</taxon>
        <taxon>Bacteroidota</taxon>
        <taxon>Cytophagia</taxon>
        <taxon>Cytophagales</taxon>
        <taxon>Fulvivirgaceae</taxon>
        <taxon>Ohtaekwangia</taxon>
    </lineage>
</organism>